<feature type="non-terminal residue" evidence="1">
    <location>
        <position position="33"/>
    </location>
</feature>
<proteinExistence type="predicted"/>
<protein>
    <submittedName>
        <fullName evidence="1">Uncharacterized protein</fullName>
    </submittedName>
</protein>
<dbReference type="EMBL" id="JACHBC010000047">
    <property type="protein sequence ID" value="MBB5564888.1"/>
    <property type="molecule type" value="Genomic_DNA"/>
</dbReference>
<dbReference type="Proteomes" id="UP000528824">
    <property type="component" value="Unassembled WGS sequence"/>
</dbReference>
<organism evidence="1 2">
    <name type="scientific">Rhizobium lentis</name>
    <dbReference type="NCBI Taxonomy" id="1138194"/>
    <lineage>
        <taxon>Bacteria</taxon>
        <taxon>Pseudomonadati</taxon>
        <taxon>Pseudomonadota</taxon>
        <taxon>Alphaproteobacteria</taxon>
        <taxon>Hyphomicrobiales</taxon>
        <taxon>Rhizobiaceae</taxon>
        <taxon>Rhizobium/Agrobacterium group</taxon>
        <taxon>Rhizobium</taxon>
    </lineage>
</organism>
<gene>
    <name evidence="1" type="ORF">GGI59_006606</name>
</gene>
<sequence length="33" mass="3827">MPADERRKLRQQHAKPILGELKVWIEATLSTLP</sequence>
<reference evidence="1 2" key="1">
    <citation type="submission" date="2020-08" db="EMBL/GenBank/DDBJ databases">
        <title>Genomic Encyclopedia of Type Strains, Phase IV (KMG-V): Genome sequencing to study the core and pangenomes of soil and plant-associated prokaryotes.</title>
        <authorList>
            <person name="Whitman W."/>
        </authorList>
    </citation>
    <scope>NUCLEOTIDE SEQUENCE [LARGE SCALE GENOMIC DNA]</scope>
    <source>
        <strain evidence="1 2">SEMIA 4034</strain>
    </source>
</reference>
<dbReference type="AlphaFoldDB" id="A0A7W8XL39"/>
<evidence type="ECO:0000313" key="1">
    <source>
        <dbReference type="EMBL" id="MBB5564888.1"/>
    </source>
</evidence>
<name>A0A7W8XL39_9HYPH</name>
<accession>A0A7W8XL39</accession>
<evidence type="ECO:0000313" key="2">
    <source>
        <dbReference type="Proteomes" id="UP000528824"/>
    </source>
</evidence>
<keyword evidence="2" id="KW-1185">Reference proteome</keyword>
<comment type="caution">
    <text evidence="1">The sequence shown here is derived from an EMBL/GenBank/DDBJ whole genome shotgun (WGS) entry which is preliminary data.</text>
</comment>